<dbReference type="GO" id="GO:0048038">
    <property type="term" value="F:quinone binding"/>
    <property type="evidence" value="ECO:0007669"/>
    <property type="project" value="InterPro"/>
</dbReference>
<sequence length="795" mass="85507">MPHTRHPARLPHILAVLIGTVGVLNLVGGVWLILLRGSLFYAIAGAVLLATAMLLWRRHVAALYLFAALVLGTVIWAWAEIGADWWPLVPRGDLIFLFGVLLALPWTVKRLTPRTTWLRGAGPLAVTLALAALFGGVSLSRDLHNLDGTLPGPRTALAANLHGMPDDDWQAYARSWYGDKFSPLTQITPANVGNLKVAWQLQTGDLKRDTDPAETTYEMTPIKVGDTVYLCTPHNWVIAVDAETGKERWRFDPKIATSKTNMQHLTCRGVSYWDGAKAGASTADCPQRIFLATNDSRLIALDPRTGALCHSFGRNGTVSLRPGQTNYNQGWYQVTSAPLVARGMVITGGAVFDNISTKVPSGVIRGYDAATGRLVWNFDPGNPDDTAPLGAGKHYTPSSPNSWSTPAADEALGLVYLPMGMGAVDQWGGNRPATTEKFATSVLALDIATGKPRWIYQTVHHDLWDMDVPAQPALVDLALPGRGTVPALVQSTKTGNLFVLDRRTGAPIFSAPERPVPAGAAPGDHTSPTQPFSAVSLMPQRARETDMWGTTMLDQLWCRIRFKSLDYQGPFTPPSLKGSLVFPGNFGVMDWGGISIDPVRQVIFAHPNYVAFVDRLVARKDDAGGPNERGPAGGSDRKGSNEQGYNPNTGAPFAVDMNPFLSFAGLPCQAPPWGYVAGIDLTTGKTVWKHKNGTIRDETILPLPFKLGVPSLGGPITTAGGVAFMAAAIDNYVRAYDTRTGKVLWRARLPAGGQATPMSYRSAASGRQFVVVVAGGHNSLGTKLGDHVIAYALPK</sequence>
<dbReference type="Pfam" id="PF01011">
    <property type="entry name" value="PQQ"/>
    <property type="match status" value="1"/>
</dbReference>
<keyword evidence="3" id="KW-0560">Oxidoreductase</keyword>
<dbReference type="STRING" id="1560345.AWL63_22775"/>
<evidence type="ECO:0000256" key="4">
    <source>
        <dbReference type="SAM" id="MobiDB-lite"/>
    </source>
</evidence>
<dbReference type="GO" id="GO:0016020">
    <property type="term" value="C:membrane"/>
    <property type="evidence" value="ECO:0007669"/>
    <property type="project" value="InterPro"/>
</dbReference>
<feature type="transmembrane region" description="Helical" evidence="5">
    <location>
        <begin position="85"/>
        <end position="104"/>
    </location>
</feature>
<dbReference type="Gene3D" id="2.140.10.10">
    <property type="entry name" value="Quinoprotein alcohol dehydrogenase-like superfamily"/>
    <property type="match status" value="2"/>
</dbReference>
<feature type="transmembrane region" description="Helical" evidence="5">
    <location>
        <begin position="12"/>
        <end position="33"/>
    </location>
</feature>
<dbReference type="KEGG" id="span:AWL63_22775"/>
<comment type="cofactor">
    <cofactor evidence="1">
        <name>pyrroloquinoline quinone</name>
        <dbReference type="ChEBI" id="CHEBI:58442"/>
    </cofactor>
</comment>
<evidence type="ECO:0000259" key="6">
    <source>
        <dbReference type="Pfam" id="PF01011"/>
    </source>
</evidence>
<evidence type="ECO:0000256" key="5">
    <source>
        <dbReference type="SAM" id="Phobius"/>
    </source>
</evidence>
<dbReference type="CDD" id="cd10280">
    <property type="entry name" value="PQQ_mGDH"/>
    <property type="match status" value="1"/>
</dbReference>
<dbReference type="SMART" id="SM00564">
    <property type="entry name" value="PQQ"/>
    <property type="match status" value="4"/>
</dbReference>
<dbReference type="Proteomes" id="UP000094256">
    <property type="component" value="Chromosome"/>
</dbReference>
<dbReference type="GO" id="GO:0008876">
    <property type="term" value="F:quinoprotein glucose dehydrogenase activity"/>
    <property type="evidence" value="ECO:0007669"/>
    <property type="project" value="TreeGrafter"/>
</dbReference>
<dbReference type="SUPFAM" id="SSF50998">
    <property type="entry name" value="Quinoprotein alcohol dehydrogenase-like"/>
    <property type="match status" value="1"/>
</dbReference>
<dbReference type="InterPro" id="IPR018391">
    <property type="entry name" value="PQQ_b-propeller_rpt"/>
</dbReference>
<evidence type="ECO:0000256" key="3">
    <source>
        <dbReference type="ARBA" id="ARBA00023002"/>
    </source>
</evidence>
<protein>
    <submittedName>
        <fullName evidence="7">Glucose dehydrogenase</fullName>
    </submittedName>
</protein>
<name>A0A1B3ZG09_9SPHN</name>
<dbReference type="AlphaFoldDB" id="A0A1B3ZG09"/>
<accession>A0A1B3ZG09</accession>
<keyword evidence="5" id="KW-0472">Membrane</keyword>
<dbReference type="RefSeq" id="WP_069206862.1">
    <property type="nucleotide sequence ID" value="NZ_CP014168.1"/>
</dbReference>
<reference evidence="7 8" key="1">
    <citation type="submission" date="2016-01" db="EMBL/GenBank/DDBJ databases">
        <title>Complete genome and mega plasmid sequence of Sphingomonas panacis DCY99 elicits systemic resistance in rice to Xanthomonas oryzae.</title>
        <authorList>
            <person name="Kim Y.J."/>
            <person name="Yang D.C."/>
            <person name="Sing P."/>
        </authorList>
    </citation>
    <scope>NUCLEOTIDE SEQUENCE [LARGE SCALE GENOMIC DNA]</scope>
    <source>
        <strain evidence="7 8">DCY99</strain>
    </source>
</reference>
<dbReference type="NCBIfam" id="TIGR03074">
    <property type="entry name" value="PQQ_membr_DH"/>
    <property type="match status" value="1"/>
</dbReference>
<keyword evidence="5" id="KW-0812">Transmembrane</keyword>
<proteinExistence type="inferred from homology"/>
<feature type="transmembrane region" description="Helical" evidence="5">
    <location>
        <begin position="116"/>
        <end position="137"/>
    </location>
</feature>
<dbReference type="PANTHER" id="PTHR32303">
    <property type="entry name" value="QUINOPROTEIN ALCOHOL DEHYDROGENASE (CYTOCHROME C)"/>
    <property type="match status" value="1"/>
</dbReference>
<keyword evidence="8" id="KW-1185">Reference proteome</keyword>
<feature type="domain" description="Pyrrolo-quinoline quinone repeat" evidence="6">
    <location>
        <begin position="169"/>
        <end position="770"/>
    </location>
</feature>
<evidence type="ECO:0000313" key="8">
    <source>
        <dbReference type="Proteomes" id="UP000094256"/>
    </source>
</evidence>
<dbReference type="EMBL" id="CP014168">
    <property type="protein sequence ID" value="AOH86357.1"/>
    <property type="molecule type" value="Genomic_DNA"/>
</dbReference>
<feature type="region of interest" description="Disordered" evidence="4">
    <location>
        <begin position="621"/>
        <end position="649"/>
    </location>
</feature>
<comment type="similarity">
    <text evidence="2">Belongs to the bacterial PQQ dehydrogenase family.</text>
</comment>
<organism evidence="7 8">
    <name type="scientific">Sphingomonas panacis</name>
    <dbReference type="NCBI Taxonomy" id="1560345"/>
    <lineage>
        <taxon>Bacteria</taxon>
        <taxon>Pseudomonadati</taxon>
        <taxon>Pseudomonadota</taxon>
        <taxon>Alphaproteobacteria</taxon>
        <taxon>Sphingomonadales</taxon>
        <taxon>Sphingomonadaceae</taxon>
        <taxon>Sphingomonas</taxon>
    </lineage>
</organism>
<evidence type="ECO:0000256" key="2">
    <source>
        <dbReference type="ARBA" id="ARBA00008156"/>
    </source>
</evidence>
<feature type="transmembrane region" description="Helical" evidence="5">
    <location>
        <begin position="39"/>
        <end position="56"/>
    </location>
</feature>
<dbReference type="InterPro" id="IPR017511">
    <property type="entry name" value="PQQ_mDH"/>
</dbReference>
<gene>
    <name evidence="7" type="ORF">AWL63_22775</name>
</gene>
<dbReference type="OrthoDB" id="9794322at2"/>
<keyword evidence="5" id="KW-1133">Transmembrane helix</keyword>
<feature type="region of interest" description="Disordered" evidence="4">
    <location>
        <begin position="511"/>
        <end position="532"/>
    </location>
</feature>
<dbReference type="PANTHER" id="PTHR32303:SF4">
    <property type="entry name" value="QUINOPROTEIN GLUCOSE DEHYDROGENASE"/>
    <property type="match status" value="1"/>
</dbReference>
<dbReference type="InterPro" id="IPR002372">
    <property type="entry name" value="PQQ_rpt_dom"/>
</dbReference>
<evidence type="ECO:0000313" key="7">
    <source>
        <dbReference type="EMBL" id="AOH86357.1"/>
    </source>
</evidence>
<feature type="transmembrane region" description="Helical" evidence="5">
    <location>
        <begin position="61"/>
        <end position="79"/>
    </location>
</feature>
<evidence type="ECO:0000256" key="1">
    <source>
        <dbReference type="ARBA" id="ARBA00001931"/>
    </source>
</evidence>
<dbReference type="InterPro" id="IPR011047">
    <property type="entry name" value="Quinoprotein_ADH-like_sf"/>
</dbReference>